<name>A0AAE7RFM9_9CAUD</name>
<sequence>MSPSSWCEMMFEKTQDVAYLELYNLWKGRGL</sequence>
<dbReference type="EMBL" id="MW258709">
    <property type="protein sequence ID" value="QVV96856.1"/>
    <property type="molecule type" value="Genomic_DNA"/>
</dbReference>
<evidence type="ECO:0000313" key="2">
    <source>
        <dbReference type="Proteomes" id="UP000827835"/>
    </source>
</evidence>
<reference evidence="2" key="1">
    <citation type="journal article" date="2021" name="Viruses">
        <title>Novel Viruses That Lyse Plant and Human Strains of Kosakonia cowanii.</title>
        <authorList>
            <person name="Petrzik K."/>
            <person name="Brazdova S."/>
            <person name="Krawczyk K."/>
        </authorList>
    </citation>
    <scope>NUCLEOTIDE SEQUENCE [LARGE SCALE GENOMIC DNA]</scope>
</reference>
<keyword evidence="2" id="KW-1185">Reference proteome</keyword>
<organism evidence="1 2">
    <name type="scientific">Kosakonia phage Kc166A</name>
    <dbReference type="NCBI Taxonomy" id="2801381"/>
    <lineage>
        <taxon>Viruses</taxon>
        <taxon>Duplodnaviria</taxon>
        <taxon>Heunggongvirae</taxon>
        <taxon>Uroviricota</taxon>
        <taxon>Caudoviricetes</taxon>
        <taxon>Autographivirales</taxon>
        <taxon>Autotranscriptaviridae</taxon>
        <taxon>Studiervirinae</taxon>
        <taxon>Kayfunavirus</taxon>
        <taxon>Kayfunavirus Kc166A</taxon>
    </lineage>
</organism>
<dbReference type="Proteomes" id="UP000827835">
    <property type="component" value="Segment"/>
</dbReference>
<protein>
    <submittedName>
        <fullName evidence="1">Uncharacterized protein</fullName>
    </submittedName>
</protein>
<accession>A0AAE7RFM9</accession>
<evidence type="ECO:0000313" key="1">
    <source>
        <dbReference type="EMBL" id="QVV96856.1"/>
    </source>
</evidence>
<proteinExistence type="predicted"/>